<evidence type="ECO:0000256" key="1">
    <source>
        <dbReference type="SAM" id="MobiDB-lite"/>
    </source>
</evidence>
<feature type="region of interest" description="Disordered" evidence="1">
    <location>
        <begin position="44"/>
        <end position="144"/>
    </location>
</feature>
<feature type="compositionally biased region" description="Basic and acidic residues" evidence="1">
    <location>
        <begin position="53"/>
        <end position="86"/>
    </location>
</feature>
<sequence length="144" mass="14684">MKVLALSTLIAASLVTAVPVESGGQRVSARDAILPGGIHGLPPRDAILPGGIHVRDVSPGREHGHGDKGWGNDDHGRRDKSGRRDGGPGNSGHGGNSHGNGGHGNGWGIGNNKNNAVPQGLGQNDLPHGMDDNKHGNTGNEGLY</sequence>
<dbReference type="AlphaFoldDB" id="A0A5N6TWU0"/>
<organism evidence="3 4">
    <name type="scientific">Aspergillus avenaceus</name>
    <dbReference type="NCBI Taxonomy" id="36643"/>
    <lineage>
        <taxon>Eukaryota</taxon>
        <taxon>Fungi</taxon>
        <taxon>Dikarya</taxon>
        <taxon>Ascomycota</taxon>
        <taxon>Pezizomycotina</taxon>
        <taxon>Eurotiomycetes</taxon>
        <taxon>Eurotiomycetidae</taxon>
        <taxon>Eurotiales</taxon>
        <taxon>Aspergillaceae</taxon>
        <taxon>Aspergillus</taxon>
        <taxon>Aspergillus subgen. Circumdati</taxon>
    </lineage>
</organism>
<feature type="compositionally biased region" description="Gly residues" evidence="1">
    <location>
        <begin position="87"/>
        <end position="109"/>
    </location>
</feature>
<reference evidence="3 4" key="1">
    <citation type="submission" date="2019-04" db="EMBL/GenBank/DDBJ databases">
        <title>Friends and foes A comparative genomics study of 23 Aspergillus species from section Flavi.</title>
        <authorList>
            <consortium name="DOE Joint Genome Institute"/>
            <person name="Kjaerbolling I."/>
            <person name="Vesth T."/>
            <person name="Frisvad J.C."/>
            <person name="Nybo J.L."/>
            <person name="Theobald S."/>
            <person name="Kildgaard S."/>
            <person name="Isbrandt T."/>
            <person name="Kuo A."/>
            <person name="Sato A."/>
            <person name="Lyhne E.K."/>
            <person name="Kogle M.E."/>
            <person name="Wiebenga A."/>
            <person name="Kun R.S."/>
            <person name="Lubbers R.J."/>
            <person name="Makela M.R."/>
            <person name="Barry K."/>
            <person name="Chovatia M."/>
            <person name="Clum A."/>
            <person name="Daum C."/>
            <person name="Haridas S."/>
            <person name="He G."/>
            <person name="LaButti K."/>
            <person name="Lipzen A."/>
            <person name="Mondo S."/>
            <person name="Riley R."/>
            <person name="Salamov A."/>
            <person name="Simmons B.A."/>
            <person name="Magnuson J.K."/>
            <person name="Henrissat B."/>
            <person name="Mortensen U.H."/>
            <person name="Larsen T.O."/>
            <person name="Devries R.P."/>
            <person name="Grigoriev I.V."/>
            <person name="Machida M."/>
            <person name="Baker S.E."/>
            <person name="Andersen M.R."/>
        </authorList>
    </citation>
    <scope>NUCLEOTIDE SEQUENCE [LARGE SCALE GENOMIC DNA]</scope>
    <source>
        <strain evidence="3 4">IBT 18842</strain>
    </source>
</reference>
<evidence type="ECO:0000313" key="3">
    <source>
        <dbReference type="EMBL" id="KAE8150855.1"/>
    </source>
</evidence>
<name>A0A5N6TWU0_ASPAV</name>
<accession>A0A5N6TWU0</accession>
<dbReference type="Proteomes" id="UP000325780">
    <property type="component" value="Unassembled WGS sequence"/>
</dbReference>
<gene>
    <name evidence="3" type="ORF">BDV25DRAFT_139450</name>
</gene>
<protein>
    <submittedName>
        <fullName evidence="3">Uncharacterized protein</fullName>
    </submittedName>
</protein>
<dbReference type="OrthoDB" id="10563017at2759"/>
<evidence type="ECO:0000313" key="4">
    <source>
        <dbReference type="Proteomes" id="UP000325780"/>
    </source>
</evidence>
<keyword evidence="4" id="KW-1185">Reference proteome</keyword>
<evidence type="ECO:0000256" key="2">
    <source>
        <dbReference type="SAM" id="SignalP"/>
    </source>
</evidence>
<feature type="chain" id="PRO_5024872750" evidence="2">
    <location>
        <begin position="18"/>
        <end position="144"/>
    </location>
</feature>
<dbReference type="EMBL" id="ML742084">
    <property type="protein sequence ID" value="KAE8150855.1"/>
    <property type="molecule type" value="Genomic_DNA"/>
</dbReference>
<feature type="signal peptide" evidence="2">
    <location>
        <begin position="1"/>
        <end position="17"/>
    </location>
</feature>
<proteinExistence type="predicted"/>
<keyword evidence="2" id="KW-0732">Signal</keyword>